<feature type="domain" description="Metallo-beta-lactamase" evidence="1">
    <location>
        <begin position="26"/>
        <end position="203"/>
    </location>
</feature>
<accession>A0ABW5UTV1</accession>
<gene>
    <name evidence="2" type="ORF">ACFSW7_00255</name>
</gene>
<organism evidence="2 3">
    <name type="scientific">Gulosibacter faecalis</name>
    <dbReference type="NCBI Taxonomy" id="272240"/>
    <lineage>
        <taxon>Bacteria</taxon>
        <taxon>Bacillati</taxon>
        <taxon>Actinomycetota</taxon>
        <taxon>Actinomycetes</taxon>
        <taxon>Micrococcales</taxon>
        <taxon>Microbacteriaceae</taxon>
        <taxon>Gulosibacter</taxon>
    </lineage>
</organism>
<evidence type="ECO:0000313" key="3">
    <source>
        <dbReference type="Proteomes" id="UP001597492"/>
    </source>
</evidence>
<dbReference type="InterPro" id="IPR036866">
    <property type="entry name" value="RibonucZ/Hydroxyglut_hydro"/>
</dbReference>
<protein>
    <submittedName>
        <fullName evidence="2">MBL fold metallo-hydrolase</fullName>
    </submittedName>
</protein>
<dbReference type="InterPro" id="IPR051453">
    <property type="entry name" value="MBL_Glyoxalase_II"/>
</dbReference>
<dbReference type="SMART" id="SM00849">
    <property type="entry name" value="Lactamase_B"/>
    <property type="match status" value="1"/>
</dbReference>
<dbReference type="PANTHER" id="PTHR46233:SF1">
    <property type="entry name" value="CONSERVED PROTEIN"/>
    <property type="match status" value="1"/>
</dbReference>
<dbReference type="Gene3D" id="3.60.15.10">
    <property type="entry name" value="Ribonuclease Z/Hydroxyacylglutathione hydrolase-like"/>
    <property type="match status" value="1"/>
</dbReference>
<sequence>MSHPFRPNLDAFGAFELHYAEVNDFENNCYVIVDVATGNALIVDAADNAPAIIELVHIATRRAADAGAAPVRVVGVLTTHRHRDHWQALEEIKAHFDVPSYAGANDAAELPGTTEHRLSDGDTIALGEQRLDVIGLRGHTPGSVALALTTPEHPARLITGDSLFPGGIGNTFGDSDAYAQLLGDVVERIFRRFPNETIFYPGHGLPSTLDRERGFLNTWRLQGGLPPENPSGDAYRR</sequence>
<dbReference type="Proteomes" id="UP001597492">
    <property type="component" value="Unassembled WGS sequence"/>
</dbReference>
<dbReference type="CDD" id="cd06262">
    <property type="entry name" value="metallo-hydrolase-like_MBL-fold"/>
    <property type="match status" value="1"/>
</dbReference>
<dbReference type="InterPro" id="IPR001279">
    <property type="entry name" value="Metallo-B-lactamas"/>
</dbReference>
<dbReference type="PANTHER" id="PTHR46233">
    <property type="entry name" value="HYDROXYACYLGLUTATHIONE HYDROLASE GLOC"/>
    <property type="match status" value="1"/>
</dbReference>
<reference evidence="3" key="1">
    <citation type="journal article" date="2019" name="Int. J. Syst. Evol. Microbiol.">
        <title>The Global Catalogue of Microorganisms (GCM) 10K type strain sequencing project: providing services to taxonomists for standard genome sequencing and annotation.</title>
        <authorList>
            <consortium name="The Broad Institute Genomics Platform"/>
            <consortium name="The Broad Institute Genome Sequencing Center for Infectious Disease"/>
            <person name="Wu L."/>
            <person name="Ma J."/>
        </authorList>
    </citation>
    <scope>NUCLEOTIDE SEQUENCE [LARGE SCALE GENOMIC DNA]</scope>
    <source>
        <strain evidence="3">TISTR 1514</strain>
    </source>
</reference>
<dbReference type="SUPFAM" id="SSF56281">
    <property type="entry name" value="Metallo-hydrolase/oxidoreductase"/>
    <property type="match status" value="1"/>
</dbReference>
<proteinExistence type="predicted"/>
<dbReference type="RefSeq" id="WP_019619561.1">
    <property type="nucleotide sequence ID" value="NZ_JBHUNE010000001.1"/>
</dbReference>
<evidence type="ECO:0000259" key="1">
    <source>
        <dbReference type="SMART" id="SM00849"/>
    </source>
</evidence>
<name>A0ABW5UTV1_9MICO</name>
<evidence type="ECO:0000313" key="2">
    <source>
        <dbReference type="EMBL" id="MFD2756809.1"/>
    </source>
</evidence>
<keyword evidence="3" id="KW-1185">Reference proteome</keyword>
<dbReference type="Pfam" id="PF00753">
    <property type="entry name" value="Lactamase_B"/>
    <property type="match status" value="1"/>
</dbReference>
<comment type="caution">
    <text evidence="2">The sequence shown here is derived from an EMBL/GenBank/DDBJ whole genome shotgun (WGS) entry which is preliminary data.</text>
</comment>
<dbReference type="EMBL" id="JBHUNE010000001">
    <property type="protein sequence ID" value="MFD2756809.1"/>
    <property type="molecule type" value="Genomic_DNA"/>
</dbReference>